<sequence>MEDMGLSTGLDVPAASEAIAGFYIYDEGAGFNRHFDKAWIENAEHHVEEYDGTHTCQKTDSNRDASEFHCKDRIDTFHTC</sequence>
<accession>A0AAV6TRE2</accession>
<name>A0AAV6TRE2_9ARAC</name>
<evidence type="ECO:0000313" key="1">
    <source>
        <dbReference type="EMBL" id="KAG8174454.1"/>
    </source>
</evidence>
<organism evidence="1 3">
    <name type="scientific">Oedothorax gibbosus</name>
    <dbReference type="NCBI Taxonomy" id="931172"/>
    <lineage>
        <taxon>Eukaryota</taxon>
        <taxon>Metazoa</taxon>
        <taxon>Ecdysozoa</taxon>
        <taxon>Arthropoda</taxon>
        <taxon>Chelicerata</taxon>
        <taxon>Arachnida</taxon>
        <taxon>Araneae</taxon>
        <taxon>Araneomorphae</taxon>
        <taxon>Entelegynae</taxon>
        <taxon>Araneoidea</taxon>
        <taxon>Linyphiidae</taxon>
        <taxon>Erigoninae</taxon>
        <taxon>Oedothorax</taxon>
    </lineage>
</organism>
<evidence type="ECO:0000313" key="2">
    <source>
        <dbReference type="EMBL" id="KAG8177558.1"/>
    </source>
</evidence>
<protein>
    <submittedName>
        <fullName evidence="1">Uncharacterized protein</fullName>
    </submittedName>
</protein>
<proteinExistence type="predicted"/>
<dbReference type="AlphaFoldDB" id="A0AAV6TRE2"/>
<keyword evidence="3" id="KW-1185">Reference proteome</keyword>
<dbReference type="EMBL" id="JAFNEN010001213">
    <property type="protein sequence ID" value="KAG8174454.1"/>
    <property type="molecule type" value="Genomic_DNA"/>
</dbReference>
<dbReference type="Proteomes" id="UP000827092">
    <property type="component" value="Unassembled WGS sequence"/>
</dbReference>
<reference evidence="1 3" key="1">
    <citation type="journal article" date="2022" name="Nat. Ecol. Evol.">
        <title>A masculinizing supergene underlies an exaggerated male reproductive morph in a spider.</title>
        <authorList>
            <person name="Hendrickx F."/>
            <person name="De Corte Z."/>
            <person name="Sonet G."/>
            <person name="Van Belleghem S.M."/>
            <person name="Kostlbacher S."/>
            <person name="Vangestel C."/>
        </authorList>
    </citation>
    <scope>NUCLEOTIDE SEQUENCE [LARGE SCALE GENOMIC DNA]</scope>
    <source>
        <strain evidence="1">W744_W776</strain>
    </source>
</reference>
<dbReference type="EMBL" id="JAFNEN010000774">
    <property type="protein sequence ID" value="KAG8177558.1"/>
    <property type="molecule type" value="Genomic_DNA"/>
</dbReference>
<comment type="caution">
    <text evidence="1">The sequence shown here is derived from an EMBL/GenBank/DDBJ whole genome shotgun (WGS) entry which is preliminary data.</text>
</comment>
<evidence type="ECO:0000313" key="3">
    <source>
        <dbReference type="Proteomes" id="UP000827092"/>
    </source>
</evidence>
<gene>
    <name evidence="1" type="ORF">JTE90_005360</name>
    <name evidence="2" type="ORF">JTE90_015959</name>
</gene>